<dbReference type="Proteomes" id="UP000550895">
    <property type="component" value="Unassembled WGS sequence"/>
</dbReference>
<keyword evidence="1" id="KW-0472">Membrane</keyword>
<gene>
    <name evidence="2" type="ORF">HNR26_003518</name>
</gene>
<dbReference type="RefSeq" id="WP_167495023.1">
    <property type="nucleotide sequence ID" value="NZ_JACHGA010000009.1"/>
</dbReference>
<keyword evidence="3" id="KW-1185">Reference proteome</keyword>
<feature type="transmembrane region" description="Helical" evidence="1">
    <location>
        <begin position="29"/>
        <end position="48"/>
    </location>
</feature>
<proteinExistence type="predicted"/>
<evidence type="ECO:0000313" key="2">
    <source>
        <dbReference type="EMBL" id="MBB5277438.1"/>
    </source>
</evidence>
<evidence type="ECO:0000256" key="1">
    <source>
        <dbReference type="SAM" id="Phobius"/>
    </source>
</evidence>
<comment type="caution">
    <text evidence="2">The sequence shown here is derived from an EMBL/GenBank/DDBJ whole genome shotgun (WGS) entry which is preliminary data.</text>
</comment>
<sequence length="49" mass="5309">MSPETRKPRAIAIAATRARDEERTRLRHLSIVCFYAASALAALALGLLG</sequence>
<dbReference type="AlphaFoldDB" id="A0A7W8MDS0"/>
<name>A0A7W8MDS0_9HYPH</name>
<keyword evidence="1" id="KW-0812">Transmembrane</keyword>
<reference evidence="2 3" key="1">
    <citation type="submission" date="2020-08" db="EMBL/GenBank/DDBJ databases">
        <title>Genomic Encyclopedia of Type Strains, Phase IV (KMG-IV): sequencing the most valuable type-strain genomes for metagenomic binning, comparative biology and taxonomic classification.</title>
        <authorList>
            <person name="Goeker M."/>
        </authorList>
    </citation>
    <scope>NUCLEOTIDE SEQUENCE [LARGE SCALE GENOMIC DNA]</scope>
    <source>
        <strain evidence="2 3">DSM 26376</strain>
    </source>
</reference>
<dbReference type="EMBL" id="JACHGA010000009">
    <property type="protein sequence ID" value="MBB5277438.1"/>
    <property type="molecule type" value="Genomic_DNA"/>
</dbReference>
<keyword evidence="1" id="KW-1133">Transmembrane helix</keyword>
<evidence type="ECO:0000313" key="3">
    <source>
        <dbReference type="Proteomes" id="UP000550895"/>
    </source>
</evidence>
<protein>
    <submittedName>
        <fullName evidence="2">Uncharacterized protein</fullName>
    </submittedName>
</protein>
<organism evidence="2 3">
    <name type="scientific">Rhizobium rosettiformans</name>
    <dbReference type="NCBI Taxonomy" id="1368430"/>
    <lineage>
        <taxon>Bacteria</taxon>
        <taxon>Pseudomonadati</taxon>
        <taxon>Pseudomonadota</taxon>
        <taxon>Alphaproteobacteria</taxon>
        <taxon>Hyphomicrobiales</taxon>
        <taxon>Rhizobiaceae</taxon>
        <taxon>Rhizobium/Agrobacterium group</taxon>
        <taxon>Rhizobium</taxon>
    </lineage>
</organism>
<accession>A0A7W8MDS0</accession>